<proteinExistence type="predicted"/>
<protein>
    <submittedName>
        <fullName evidence="2">Unannotated protein</fullName>
    </submittedName>
</protein>
<dbReference type="SUPFAM" id="SSF53474">
    <property type="entry name" value="alpha/beta-Hydrolases"/>
    <property type="match status" value="1"/>
</dbReference>
<organism evidence="2">
    <name type="scientific">freshwater metagenome</name>
    <dbReference type="NCBI Taxonomy" id="449393"/>
    <lineage>
        <taxon>unclassified sequences</taxon>
        <taxon>metagenomes</taxon>
        <taxon>ecological metagenomes</taxon>
    </lineage>
</organism>
<evidence type="ECO:0000313" key="2">
    <source>
        <dbReference type="EMBL" id="CAB4715249.1"/>
    </source>
</evidence>
<dbReference type="EMBL" id="CAEZXR010000200">
    <property type="protein sequence ID" value="CAB4715249.1"/>
    <property type="molecule type" value="Genomic_DNA"/>
</dbReference>
<dbReference type="Gene3D" id="3.40.50.1820">
    <property type="entry name" value="alpha/beta hydrolase"/>
    <property type="match status" value="1"/>
</dbReference>
<gene>
    <name evidence="2" type="ORF">UFOPK2579_01660</name>
</gene>
<dbReference type="AlphaFoldDB" id="A0A6J6QWG5"/>
<dbReference type="InterPro" id="IPR029058">
    <property type="entry name" value="AB_hydrolase_fold"/>
</dbReference>
<accession>A0A6J6QWG5</accession>
<name>A0A6J6QWG5_9ZZZZ</name>
<evidence type="ECO:0000256" key="1">
    <source>
        <dbReference type="ARBA" id="ARBA00022801"/>
    </source>
</evidence>
<dbReference type="GO" id="GO:0016788">
    <property type="term" value="F:hydrolase activity, acting on ester bonds"/>
    <property type="evidence" value="ECO:0007669"/>
    <property type="project" value="UniProtKB-ARBA"/>
</dbReference>
<reference evidence="2" key="1">
    <citation type="submission" date="2020-05" db="EMBL/GenBank/DDBJ databases">
        <authorList>
            <person name="Chiriac C."/>
            <person name="Salcher M."/>
            <person name="Ghai R."/>
            <person name="Kavagutti S V."/>
        </authorList>
    </citation>
    <scope>NUCLEOTIDE SEQUENCE</scope>
</reference>
<sequence length="364" mass="39137">MTWENRYGATISGRLYGPRTGRGPFPTVVMVSGAGVAKELYHWVGEDLAEHGYVVLTFDPQGQGASDADPAPEYCEPGEWQRPQELGLIEQGSCAGQDPADSAVTSTTEQVQFIAEARAGRVDPETIAGTYRALAPRFIFGAFDAASWLLSAADPWRGMVDAGRLGVVGHSLGSYAANMVGNGDPRHRFRAAVAMDAFYADDLGVRPRVPTLMMQSEQETLIGPHLEVPTDPRSPTTLHPTRATWQAFRRSDVDAGFLVPAASNHQDFTDSAQPASFLGQRTASLAMTAWLDRYVAGRPRALARLVAPVAGPSADRSSIGTGAPMIAGRTLAELLSFNYPSDLWVGGRLCPDLQAQRCRLPARP</sequence>
<dbReference type="PANTHER" id="PTHR22946:SF9">
    <property type="entry name" value="POLYKETIDE TRANSFERASE AF380"/>
    <property type="match status" value="1"/>
</dbReference>
<dbReference type="InterPro" id="IPR050261">
    <property type="entry name" value="FrsA_esterase"/>
</dbReference>
<dbReference type="PANTHER" id="PTHR22946">
    <property type="entry name" value="DIENELACTONE HYDROLASE DOMAIN-CONTAINING PROTEIN-RELATED"/>
    <property type="match status" value="1"/>
</dbReference>
<keyword evidence="1" id="KW-0378">Hydrolase</keyword>